<name>A0A9P8CQ63_9HYPO</name>
<accession>A0A9P8CQ63</accession>
<comment type="caution">
    <text evidence="3">The sequence shown here is derived from an EMBL/GenBank/DDBJ whole genome shotgun (WGS) entry which is preliminary data.</text>
</comment>
<feature type="region of interest" description="Disordered" evidence="1">
    <location>
        <begin position="198"/>
        <end position="239"/>
    </location>
</feature>
<dbReference type="GeneID" id="70296944"/>
<feature type="transmembrane region" description="Helical" evidence="2">
    <location>
        <begin position="245"/>
        <end position="267"/>
    </location>
</feature>
<protein>
    <submittedName>
        <fullName evidence="3">Uncharacterized protein</fullName>
    </submittedName>
</protein>
<reference evidence="3" key="1">
    <citation type="journal article" date="2021" name="IMA Fungus">
        <title>Genomic characterization of three marine fungi, including Emericellopsis atlantica sp. nov. with signatures of a generalist lifestyle and marine biomass degradation.</title>
        <authorList>
            <person name="Hagestad O.C."/>
            <person name="Hou L."/>
            <person name="Andersen J.H."/>
            <person name="Hansen E.H."/>
            <person name="Altermark B."/>
            <person name="Li C."/>
            <person name="Kuhnert E."/>
            <person name="Cox R.J."/>
            <person name="Crous P.W."/>
            <person name="Spatafora J.W."/>
            <person name="Lail K."/>
            <person name="Amirebrahimi M."/>
            <person name="Lipzen A."/>
            <person name="Pangilinan J."/>
            <person name="Andreopoulos W."/>
            <person name="Hayes R.D."/>
            <person name="Ng V."/>
            <person name="Grigoriev I.V."/>
            <person name="Jackson S.A."/>
            <person name="Sutton T.D.S."/>
            <person name="Dobson A.D.W."/>
            <person name="Rama T."/>
        </authorList>
    </citation>
    <scope>NUCLEOTIDE SEQUENCE</scope>
    <source>
        <strain evidence="3">TS7</strain>
    </source>
</reference>
<organism evidence="3 4">
    <name type="scientific">Emericellopsis atlantica</name>
    <dbReference type="NCBI Taxonomy" id="2614577"/>
    <lineage>
        <taxon>Eukaryota</taxon>
        <taxon>Fungi</taxon>
        <taxon>Dikarya</taxon>
        <taxon>Ascomycota</taxon>
        <taxon>Pezizomycotina</taxon>
        <taxon>Sordariomycetes</taxon>
        <taxon>Hypocreomycetidae</taxon>
        <taxon>Hypocreales</taxon>
        <taxon>Bionectriaceae</taxon>
        <taxon>Emericellopsis</taxon>
    </lineage>
</organism>
<gene>
    <name evidence="3" type="ORF">F5Z01DRAFT_688251</name>
</gene>
<keyword evidence="4" id="KW-1185">Reference proteome</keyword>
<dbReference type="OrthoDB" id="5429716at2759"/>
<evidence type="ECO:0000313" key="3">
    <source>
        <dbReference type="EMBL" id="KAG9253426.1"/>
    </source>
</evidence>
<evidence type="ECO:0000256" key="1">
    <source>
        <dbReference type="SAM" id="MobiDB-lite"/>
    </source>
</evidence>
<keyword evidence="2" id="KW-0812">Transmembrane</keyword>
<proteinExistence type="predicted"/>
<evidence type="ECO:0000256" key="2">
    <source>
        <dbReference type="SAM" id="Phobius"/>
    </source>
</evidence>
<keyword evidence="2" id="KW-0472">Membrane</keyword>
<keyword evidence="2" id="KW-1133">Transmembrane helix</keyword>
<dbReference type="AlphaFoldDB" id="A0A9P8CQ63"/>
<evidence type="ECO:0000313" key="4">
    <source>
        <dbReference type="Proteomes" id="UP000887229"/>
    </source>
</evidence>
<dbReference type="RefSeq" id="XP_046117350.1">
    <property type="nucleotide sequence ID" value="XM_046266041.1"/>
</dbReference>
<dbReference type="EMBL" id="MU251257">
    <property type="protein sequence ID" value="KAG9253426.1"/>
    <property type="molecule type" value="Genomic_DNA"/>
</dbReference>
<sequence length="273" mass="28659">MGTFTGLQGTVLGPLTTSWVAPSFCTAHVLPCSTCSEGFRGQSCVVGTDGKASEQDNSGTPVHPFVGWGFYSPGTGCPTGYSAACTARYGKGPEWKIQFDLQEGETAVGCCPTGFDCTNRNGNTCIQIAGTQTGESVVVQTGTCSGTELANIRAATFPDKITITTTRTDDGEKSTEKEIVRRDVTLLAPMIQINYQSSDLLPTETDRTSTIRSTTGSSPGGTETGQERPQDLGDDTTPGISGEKIGIIVGVTVGGLLAVAGAAWFIWHFSYKR</sequence>
<dbReference type="Proteomes" id="UP000887229">
    <property type="component" value="Unassembled WGS sequence"/>
</dbReference>